<comment type="caution">
    <text evidence="2">The sequence shown here is derived from an EMBL/GenBank/DDBJ whole genome shotgun (WGS) entry which is preliminary data.</text>
</comment>
<proteinExistence type="predicted"/>
<evidence type="ECO:0000313" key="3">
    <source>
        <dbReference type="Proteomes" id="UP000585437"/>
    </source>
</evidence>
<evidence type="ECO:0000259" key="1">
    <source>
        <dbReference type="Pfam" id="PF00535"/>
    </source>
</evidence>
<dbReference type="GO" id="GO:0016740">
    <property type="term" value="F:transferase activity"/>
    <property type="evidence" value="ECO:0007669"/>
    <property type="project" value="UniProtKB-KW"/>
</dbReference>
<dbReference type="Proteomes" id="UP000585437">
    <property type="component" value="Unassembled WGS sequence"/>
</dbReference>
<keyword evidence="2" id="KW-0808">Transferase</keyword>
<dbReference type="SUPFAM" id="SSF53448">
    <property type="entry name" value="Nucleotide-diphospho-sugar transferases"/>
    <property type="match status" value="1"/>
</dbReference>
<dbReference type="Gene3D" id="3.90.550.10">
    <property type="entry name" value="Spore Coat Polysaccharide Biosynthesis Protein SpsA, Chain A"/>
    <property type="match status" value="1"/>
</dbReference>
<evidence type="ECO:0000313" key="2">
    <source>
        <dbReference type="EMBL" id="MBB6507790.1"/>
    </source>
</evidence>
<dbReference type="Pfam" id="PF00535">
    <property type="entry name" value="Glycos_transf_2"/>
    <property type="match status" value="1"/>
</dbReference>
<sequence>MYDVSVIIPVVSKSSRLPRTREVVRRLQEQRAIALEIIIVMQGFDETETIGIDGVKTIFSRVFSSSHSRNVGACHATADLISFLDDDTFPAASDFYRRVKTILDVGAVDFVTCNIVSNGKRLAASRIESDVQINRQTIIGNMWEPGLTLRRKTFLKFQFDATLGIGAIHGSGEGFDLGARLVDAGLKGKRLAGLEIDHPPLPLNSEFDVQRTFYYSLGNGSSLVARGFHKAYAKQLFKQVAKTVLYPCLNRWSEAKLALLRLACLLIGPAIPRGVPKIIPNQLAKDLIDGEIDPFPKVEPRIDRATA</sequence>
<dbReference type="AlphaFoldDB" id="A0A7X0JHN8"/>
<dbReference type="InterPro" id="IPR001173">
    <property type="entry name" value="Glyco_trans_2-like"/>
</dbReference>
<gene>
    <name evidence="2" type="ORF">F4695_001122</name>
</gene>
<dbReference type="RefSeq" id="WP_062579015.1">
    <property type="nucleotide sequence ID" value="NZ_JACHBU010000002.1"/>
</dbReference>
<keyword evidence="3" id="KW-1185">Reference proteome</keyword>
<feature type="domain" description="Glycosyltransferase 2-like" evidence="1">
    <location>
        <begin position="5"/>
        <end position="126"/>
    </location>
</feature>
<organism evidence="2 3">
    <name type="scientific">Rhizobium soli</name>
    <dbReference type="NCBI Taxonomy" id="424798"/>
    <lineage>
        <taxon>Bacteria</taxon>
        <taxon>Pseudomonadati</taxon>
        <taxon>Pseudomonadota</taxon>
        <taxon>Alphaproteobacteria</taxon>
        <taxon>Hyphomicrobiales</taxon>
        <taxon>Rhizobiaceae</taxon>
        <taxon>Rhizobium/Agrobacterium group</taxon>
        <taxon>Rhizobium</taxon>
    </lineage>
</organism>
<dbReference type="InterPro" id="IPR029044">
    <property type="entry name" value="Nucleotide-diphossugar_trans"/>
</dbReference>
<accession>A0A7X0JHN8</accession>
<reference evidence="2 3" key="1">
    <citation type="submission" date="2020-08" db="EMBL/GenBank/DDBJ databases">
        <title>The Agave Microbiome: Exploring the role of microbial communities in plant adaptations to desert environments.</title>
        <authorList>
            <person name="Partida-Martinez L.P."/>
        </authorList>
    </citation>
    <scope>NUCLEOTIDE SEQUENCE [LARGE SCALE GENOMIC DNA]</scope>
    <source>
        <strain evidence="2 3">AS3.12</strain>
    </source>
</reference>
<name>A0A7X0JHN8_9HYPH</name>
<protein>
    <submittedName>
        <fullName evidence="2">Glycosyltransferase involved in cell wall biosynthesis</fullName>
    </submittedName>
</protein>
<dbReference type="EMBL" id="JACHBU010000002">
    <property type="protein sequence ID" value="MBB6507790.1"/>
    <property type="molecule type" value="Genomic_DNA"/>
</dbReference>